<reference evidence="3" key="1">
    <citation type="journal article" date="2016" name="Nat. Commun.">
        <title>The Gonium pectorale genome demonstrates co-option of cell cycle regulation during the evolution of multicellularity.</title>
        <authorList>
            <person name="Hanschen E.R."/>
            <person name="Marriage T.N."/>
            <person name="Ferris P.J."/>
            <person name="Hamaji T."/>
            <person name="Toyoda A."/>
            <person name="Fujiyama A."/>
            <person name="Neme R."/>
            <person name="Noguchi H."/>
            <person name="Minakuchi Y."/>
            <person name="Suzuki M."/>
            <person name="Kawai-Toyooka H."/>
            <person name="Smith D.R."/>
            <person name="Sparks H."/>
            <person name="Anderson J."/>
            <person name="Bakaric R."/>
            <person name="Luria V."/>
            <person name="Karger A."/>
            <person name="Kirschner M.W."/>
            <person name="Durand P.M."/>
            <person name="Michod R.E."/>
            <person name="Nozaki H."/>
            <person name="Olson B.J."/>
        </authorList>
    </citation>
    <scope>NUCLEOTIDE SEQUENCE [LARGE SCALE GENOMIC DNA]</scope>
    <source>
        <strain evidence="3">NIES-2863</strain>
    </source>
</reference>
<name>A0A150G6C8_GONPE</name>
<feature type="compositionally biased region" description="Low complexity" evidence="1">
    <location>
        <begin position="42"/>
        <end position="54"/>
    </location>
</feature>
<keyword evidence="3" id="KW-1185">Reference proteome</keyword>
<organism evidence="2 3">
    <name type="scientific">Gonium pectorale</name>
    <name type="common">Green alga</name>
    <dbReference type="NCBI Taxonomy" id="33097"/>
    <lineage>
        <taxon>Eukaryota</taxon>
        <taxon>Viridiplantae</taxon>
        <taxon>Chlorophyta</taxon>
        <taxon>core chlorophytes</taxon>
        <taxon>Chlorophyceae</taxon>
        <taxon>CS clade</taxon>
        <taxon>Chlamydomonadales</taxon>
        <taxon>Volvocaceae</taxon>
        <taxon>Gonium</taxon>
    </lineage>
</organism>
<accession>A0A150G6C8</accession>
<feature type="region of interest" description="Disordered" evidence="1">
    <location>
        <begin position="34"/>
        <end position="54"/>
    </location>
</feature>
<dbReference type="Proteomes" id="UP000075714">
    <property type="component" value="Unassembled WGS sequence"/>
</dbReference>
<evidence type="ECO:0000313" key="3">
    <source>
        <dbReference type="Proteomes" id="UP000075714"/>
    </source>
</evidence>
<comment type="caution">
    <text evidence="2">The sequence shown here is derived from an EMBL/GenBank/DDBJ whole genome shotgun (WGS) entry which is preliminary data.</text>
</comment>
<dbReference type="AlphaFoldDB" id="A0A150G6C8"/>
<dbReference type="SUPFAM" id="SSF103511">
    <property type="entry name" value="Chlorophyll a-b binding protein"/>
    <property type="match status" value="1"/>
</dbReference>
<sequence>MMLKSSVGCPALAHKSRKGVVVRAELLKKPELKRPEQPKLFGGDAAAAPTAPKTDAPGVVTIEYQRARAKEMRQYFIEQRTAEVTLKAKVFGWTPKNEIANGRWVMFGLLVGMLTEYATGVDFIDQLALMVSYLGILDLE</sequence>
<evidence type="ECO:0000256" key="1">
    <source>
        <dbReference type="SAM" id="MobiDB-lite"/>
    </source>
</evidence>
<evidence type="ECO:0000313" key="2">
    <source>
        <dbReference type="EMBL" id="KXZ45429.1"/>
    </source>
</evidence>
<protein>
    <submittedName>
        <fullName evidence="2">Uncharacterized protein</fullName>
    </submittedName>
</protein>
<dbReference type="OrthoDB" id="2019915at2759"/>
<proteinExistence type="predicted"/>
<dbReference type="EMBL" id="LSYV01000056">
    <property type="protein sequence ID" value="KXZ45429.1"/>
    <property type="molecule type" value="Genomic_DNA"/>
</dbReference>
<gene>
    <name evidence="2" type="ORF">GPECTOR_55g335</name>
</gene>
<dbReference type="STRING" id="33097.A0A150G6C8"/>